<keyword evidence="2" id="KW-1185">Reference proteome</keyword>
<dbReference type="AlphaFoldDB" id="A0AAD9Y8T5"/>
<name>A0AAD9Y8T5_COLKA</name>
<dbReference type="Proteomes" id="UP001281614">
    <property type="component" value="Unassembled WGS sequence"/>
</dbReference>
<evidence type="ECO:0000313" key="2">
    <source>
        <dbReference type="Proteomes" id="UP001281614"/>
    </source>
</evidence>
<gene>
    <name evidence="1" type="ORF">CKAH01_18435</name>
</gene>
<accession>A0AAD9Y8T5</accession>
<organism evidence="1 2">
    <name type="scientific">Colletotrichum kahawae</name>
    <name type="common">Coffee berry disease fungus</name>
    <dbReference type="NCBI Taxonomy" id="34407"/>
    <lineage>
        <taxon>Eukaryota</taxon>
        <taxon>Fungi</taxon>
        <taxon>Dikarya</taxon>
        <taxon>Ascomycota</taxon>
        <taxon>Pezizomycotina</taxon>
        <taxon>Sordariomycetes</taxon>
        <taxon>Hypocreomycetidae</taxon>
        <taxon>Glomerellales</taxon>
        <taxon>Glomerellaceae</taxon>
        <taxon>Colletotrichum</taxon>
        <taxon>Colletotrichum gloeosporioides species complex</taxon>
    </lineage>
</organism>
<reference evidence="1" key="1">
    <citation type="submission" date="2023-02" db="EMBL/GenBank/DDBJ databases">
        <title>Colletotrichum kahawae CIFC_Que2 genome sequencing and assembly.</title>
        <authorList>
            <person name="Baroncelli R."/>
        </authorList>
    </citation>
    <scope>NUCLEOTIDE SEQUENCE</scope>
    <source>
        <strain evidence="1">CIFC_Que2</strain>
    </source>
</reference>
<dbReference type="EMBL" id="VYYT01000324">
    <property type="protein sequence ID" value="KAK2742893.1"/>
    <property type="molecule type" value="Genomic_DNA"/>
</dbReference>
<sequence length="217" mass="24285">MALLLATSTAASPSNDWEKLKQLIFDNDTFLESLSTKNLFLLVIGNDLRDVFEEDETRDLHLLLALGHKQEKTAKRFPDTSTVDDELVSSLKASFRNGDQIDEAKSVLKIETGVVNLHLHLYSLFYPGSKEEYMSVSSKVFVSENKTFPESNFLSTHDASGPVDNLAFTYSSSHNPSETETGESIDVFITELPEDICPDHIRTWTFKEGRTVEGNSS</sequence>
<proteinExistence type="predicted"/>
<evidence type="ECO:0000313" key="1">
    <source>
        <dbReference type="EMBL" id="KAK2742893.1"/>
    </source>
</evidence>
<comment type="caution">
    <text evidence="1">The sequence shown here is derived from an EMBL/GenBank/DDBJ whole genome shotgun (WGS) entry which is preliminary data.</text>
</comment>
<protein>
    <submittedName>
        <fullName evidence="1">Uncharacterized protein</fullName>
    </submittedName>
</protein>